<comment type="caution">
    <text evidence="2">The sequence shown here is derived from an EMBL/GenBank/DDBJ whole genome shotgun (WGS) entry which is preliminary data.</text>
</comment>
<accession>A0A8S2XMF3</accession>
<sequence length="179" mass="21000">LRTITIDFELGVSNVFTKHYPSVIVRGYLFHFGQSLFRKSFAALSLLPLNHILQGLQCLTSTRPEYPNIQGFLDYYHNTYGPFSKFPPHMYNLYRNITPRTINYLEGRHSRMKKHEQALESIARIRDDMGAPTPKHRKNKVVTDECLMKLWKRYDNGRIDITSFLNAAGLRYFQRPSRS</sequence>
<evidence type="ECO:0000313" key="3">
    <source>
        <dbReference type="Proteomes" id="UP000676336"/>
    </source>
</evidence>
<organism evidence="2 3">
    <name type="scientific">Rotaria magnacalcarata</name>
    <dbReference type="NCBI Taxonomy" id="392030"/>
    <lineage>
        <taxon>Eukaryota</taxon>
        <taxon>Metazoa</taxon>
        <taxon>Spiralia</taxon>
        <taxon>Gnathifera</taxon>
        <taxon>Rotifera</taxon>
        <taxon>Eurotatoria</taxon>
        <taxon>Bdelloidea</taxon>
        <taxon>Philodinida</taxon>
        <taxon>Philodinidae</taxon>
        <taxon>Rotaria</taxon>
    </lineage>
</organism>
<dbReference type="Proteomes" id="UP000676336">
    <property type="component" value="Unassembled WGS sequence"/>
</dbReference>
<evidence type="ECO:0000313" key="1">
    <source>
        <dbReference type="EMBL" id="CAF4364536.1"/>
    </source>
</evidence>
<evidence type="ECO:0000313" key="2">
    <source>
        <dbReference type="EMBL" id="CAF4500930.1"/>
    </source>
</evidence>
<proteinExistence type="predicted"/>
<reference evidence="2" key="1">
    <citation type="submission" date="2021-02" db="EMBL/GenBank/DDBJ databases">
        <authorList>
            <person name="Nowell W R."/>
        </authorList>
    </citation>
    <scope>NUCLEOTIDE SEQUENCE</scope>
</reference>
<dbReference type="Proteomes" id="UP000681967">
    <property type="component" value="Unassembled WGS sequence"/>
</dbReference>
<name>A0A8S2XMF3_9BILA</name>
<dbReference type="EMBL" id="CAJOBH010047928">
    <property type="protein sequence ID" value="CAF4364536.1"/>
    <property type="molecule type" value="Genomic_DNA"/>
</dbReference>
<gene>
    <name evidence="1" type="ORF">BYL167_LOCUS30053</name>
    <name evidence="2" type="ORF">SMN809_LOCUS34909</name>
</gene>
<feature type="non-terminal residue" evidence="2">
    <location>
        <position position="1"/>
    </location>
</feature>
<protein>
    <submittedName>
        <fullName evidence="2">Uncharacterized protein</fullName>
    </submittedName>
</protein>
<dbReference type="EMBL" id="CAJOBI010081698">
    <property type="protein sequence ID" value="CAF4500930.1"/>
    <property type="molecule type" value="Genomic_DNA"/>
</dbReference>
<dbReference type="AlphaFoldDB" id="A0A8S2XMF3"/>